<gene>
    <name evidence="3" type="ORF">OU419_25435</name>
</gene>
<sequence>METVKVTITAETPNHTHAGKPVAKGDEIEVSAAEAAFLLRRKLIDKIPGQAKAAKPGSETSDK</sequence>
<feature type="region of interest" description="Disordered" evidence="1">
    <location>
        <begin position="1"/>
        <end position="23"/>
    </location>
</feature>
<dbReference type="Pfam" id="PF23843">
    <property type="entry name" value="DUF7210"/>
    <property type="match status" value="1"/>
</dbReference>
<evidence type="ECO:0000259" key="2">
    <source>
        <dbReference type="Pfam" id="PF23843"/>
    </source>
</evidence>
<evidence type="ECO:0000313" key="4">
    <source>
        <dbReference type="Proteomes" id="UP001163624"/>
    </source>
</evidence>
<dbReference type="InterPro" id="IPR055634">
    <property type="entry name" value="DUF7210"/>
</dbReference>
<evidence type="ECO:0000313" key="3">
    <source>
        <dbReference type="EMBL" id="WAI49052.1"/>
    </source>
</evidence>
<organism evidence="3 4">
    <name type="scientific">Pseudomonas triclosanedens</name>
    <dbReference type="NCBI Taxonomy" id="2961893"/>
    <lineage>
        <taxon>Bacteria</taxon>
        <taxon>Pseudomonadati</taxon>
        <taxon>Pseudomonadota</taxon>
        <taxon>Gammaproteobacteria</taxon>
        <taxon>Pseudomonadales</taxon>
        <taxon>Pseudomonadaceae</taxon>
        <taxon>Pseudomonas</taxon>
    </lineage>
</organism>
<dbReference type="Proteomes" id="UP001163624">
    <property type="component" value="Chromosome"/>
</dbReference>
<accession>A0ABY6ZVS5</accession>
<keyword evidence="4" id="KW-1185">Reference proteome</keyword>
<dbReference type="EMBL" id="CP113432">
    <property type="protein sequence ID" value="WAI49052.1"/>
    <property type="molecule type" value="Genomic_DNA"/>
</dbReference>
<reference evidence="3" key="1">
    <citation type="submission" date="2022-11" db="EMBL/GenBank/DDBJ databases">
        <title>Pseudomonas triclosanedens sp. nov., a triclosan degrader isolated from activated sludge.</title>
        <authorList>
            <person name="Yin Y."/>
            <person name="Lu Z."/>
        </authorList>
    </citation>
    <scope>NUCLEOTIDE SEQUENCE</scope>
    <source>
        <strain evidence="3">ZM23</strain>
    </source>
</reference>
<protein>
    <recommendedName>
        <fullName evidence="2">DUF7210 domain-containing protein</fullName>
    </recommendedName>
</protein>
<feature type="domain" description="DUF7210" evidence="2">
    <location>
        <begin position="7"/>
        <end position="43"/>
    </location>
</feature>
<evidence type="ECO:0000256" key="1">
    <source>
        <dbReference type="SAM" id="MobiDB-lite"/>
    </source>
</evidence>
<name>A0ABY6ZVS5_9PSED</name>
<dbReference type="RefSeq" id="WP_254472314.1">
    <property type="nucleotide sequence ID" value="NZ_CP113432.1"/>
</dbReference>
<proteinExistence type="predicted"/>